<dbReference type="EMBL" id="BARW01016967">
    <property type="protein sequence ID" value="GAI97264.1"/>
    <property type="molecule type" value="Genomic_DNA"/>
</dbReference>
<organism evidence="1">
    <name type="scientific">marine sediment metagenome</name>
    <dbReference type="NCBI Taxonomy" id="412755"/>
    <lineage>
        <taxon>unclassified sequences</taxon>
        <taxon>metagenomes</taxon>
        <taxon>ecological metagenomes</taxon>
    </lineage>
</organism>
<dbReference type="AlphaFoldDB" id="X1UY14"/>
<reference evidence="1" key="1">
    <citation type="journal article" date="2014" name="Front. Microbiol.">
        <title>High frequency of phylogenetically diverse reductive dehalogenase-homologous genes in deep subseafloor sedimentary metagenomes.</title>
        <authorList>
            <person name="Kawai M."/>
            <person name="Futagami T."/>
            <person name="Toyoda A."/>
            <person name="Takaki Y."/>
            <person name="Nishi S."/>
            <person name="Hori S."/>
            <person name="Arai W."/>
            <person name="Tsubouchi T."/>
            <person name="Morono Y."/>
            <person name="Uchiyama I."/>
            <person name="Ito T."/>
            <person name="Fujiyama A."/>
            <person name="Inagaki F."/>
            <person name="Takami H."/>
        </authorList>
    </citation>
    <scope>NUCLEOTIDE SEQUENCE</scope>
    <source>
        <strain evidence="1">Expedition CK06-06</strain>
    </source>
</reference>
<name>X1UY14_9ZZZZ</name>
<protein>
    <submittedName>
        <fullName evidence="1">Uncharacterized protein</fullName>
    </submittedName>
</protein>
<gene>
    <name evidence="1" type="ORF">S12H4_29419</name>
</gene>
<proteinExistence type="predicted"/>
<feature type="non-terminal residue" evidence="1">
    <location>
        <position position="1"/>
    </location>
</feature>
<accession>X1UY14</accession>
<evidence type="ECO:0000313" key="1">
    <source>
        <dbReference type="EMBL" id="GAI97264.1"/>
    </source>
</evidence>
<sequence>AGTILAMWPGRREKLQLAMHHMREMKKDEI</sequence>
<comment type="caution">
    <text evidence="1">The sequence shown here is derived from an EMBL/GenBank/DDBJ whole genome shotgun (WGS) entry which is preliminary data.</text>
</comment>